<dbReference type="SUPFAM" id="SSF52540">
    <property type="entry name" value="P-loop containing nucleoside triphosphate hydrolases"/>
    <property type="match status" value="1"/>
</dbReference>
<keyword evidence="6" id="KW-0965">Cell junction</keyword>
<dbReference type="InterPro" id="IPR001452">
    <property type="entry name" value="SH3_domain"/>
</dbReference>
<evidence type="ECO:0000259" key="12">
    <source>
        <dbReference type="PROSITE" id="PS51022"/>
    </source>
</evidence>
<evidence type="ECO:0000256" key="1">
    <source>
        <dbReference type="ARBA" id="ARBA00004282"/>
    </source>
</evidence>
<comment type="similarity">
    <text evidence="3">Belongs to the MAGUK family.</text>
</comment>
<dbReference type="SMART" id="SM00228">
    <property type="entry name" value="PDZ"/>
    <property type="match status" value="1"/>
</dbReference>
<accession>A0A833WBS7</accession>
<dbReference type="InterPro" id="IPR036892">
    <property type="entry name" value="L27_dom_sf"/>
</dbReference>
<dbReference type="FunFam" id="2.30.42.10:FF:000046">
    <property type="entry name" value="MAGUK p55 subfamily member 7"/>
    <property type="match status" value="1"/>
</dbReference>
<dbReference type="Gene3D" id="1.10.287.650">
    <property type="entry name" value="L27 domain"/>
    <property type="match status" value="1"/>
</dbReference>
<dbReference type="Pfam" id="PF00595">
    <property type="entry name" value="PDZ"/>
    <property type="match status" value="1"/>
</dbReference>
<dbReference type="Gene3D" id="3.40.50.300">
    <property type="entry name" value="P-loop containing nucleotide triphosphate hydrolases"/>
    <property type="match status" value="1"/>
</dbReference>
<keyword evidence="5" id="KW-0677">Repeat</keyword>
<dbReference type="InterPro" id="IPR050716">
    <property type="entry name" value="MAGUK"/>
</dbReference>
<gene>
    <name evidence="13" type="ORF">E2986_04721</name>
</gene>
<evidence type="ECO:0000259" key="11">
    <source>
        <dbReference type="PROSITE" id="PS50106"/>
    </source>
</evidence>
<feature type="domain" description="PDZ" evidence="11">
    <location>
        <begin position="239"/>
        <end position="320"/>
    </location>
</feature>
<evidence type="ECO:0000256" key="2">
    <source>
        <dbReference type="ARBA" id="ARBA00004370"/>
    </source>
</evidence>
<feature type="domain" description="L27" evidence="12">
    <location>
        <begin position="168"/>
        <end position="222"/>
    </location>
</feature>
<comment type="subcellular location">
    <subcellularLocation>
        <location evidence="1">Cell junction</location>
    </subcellularLocation>
    <subcellularLocation>
        <location evidence="2">Membrane</location>
    </subcellularLocation>
</comment>
<protein>
    <recommendedName>
        <fullName evidence="15">MAGUK p55 subfamily member 7</fullName>
    </recommendedName>
</protein>
<dbReference type="InterPro" id="IPR020590">
    <property type="entry name" value="Guanylate_kinase_CS"/>
</dbReference>
<evidence type="ECO:0008006" key="15">
    <source>
        <dbReference type="Google" id="ProtNLM"/>
    </source>
</evidence>
<evidence type="ECO:0000313" key="13">
    <source>
        <dbReference type="EMBL" id="KAF3427168.1"/>
    </source>
</evidence>
<keyword evidence="7" id="KW-0472">Membrane</keyword>
<evidence type="ECO:0000256" key="6">
    <source>
        <dbReference type="ARBA" id="ARBA00022949"/>
    </source>
</evidence>
<proteinExistence type="inferred from homology"/>
<evidence type="ECO:0000259" key="10">
    <source>
        <dbReference type="PROSITE" id="PS50052"/>
    </source>
</evidence>
<dbReference type="InterPro" id="IPR014775">
    <property type="entry name" value="L27_C"/>
</dbReference>
<dbReference type="Pfam" id="PF07653">
    <property type="entry name" value="SH3_2"/>
    <property type="match status" value="1"/>
</dbReference>
<dbReference type="SUPFAM" id="SSF101288">
    <property type="entry name" value="L27 domain"/>
    <property type="match status" value="1"/>
</dbReference>
<dbReference type="Proteomes" id="UP000655588">
    <property type="component" value="Unassembled WGS sequence"/>
</dbReference>
<dbReference type="InterPro" id="IPR008144">
    <property type="entry name" value="Guanylate_kin-like_dom"/>
</dbReference>
<feature type="domain" description="L27" evidence="12">
    <location>
        <begin position="107"/>
        <end position="163"/>
    </location>
</feature>
<dbReference type="GO" id="GO:0070161">
    <property type="term" value="C:anchoring junction"/>
    <property type="evidence" value="ECO:0007669"/>
    <property type="project" value="UniProtKB-SubCell"/>
</dbReference>
<dbReference type="EMBL" id="WNWW01000273">
    <property type="protein sequence ID" value="KAF3427168.1"/>
    <property type="molecule type" value="Genomic_DNA"/>
</dbReference>
<dbReference type="PROSITE" id="PS51022">
    <property type="entry name" value="L27"/>
    <property type="match status" value="2"/>
</dbReference>
<dbReference type="PANTHER" id="PTHR23122">
    <property type="entry name" value="MEMBRANE-ASSOCIATED GUANYLATE KINASE MAGUK"/>
    <property type="match status" value="1"/>
</dbReference>
<evidence type="ECO:0000256" key="4">
    <source>
        <dbReference type="ARBA" id="ARBA00022443"/>
    </source>
</evidence>
<evidence type="ECO:0000259" key="9">
    <source>
        <dbReference type="PROSITE" id="PS50002"/>
    </source>
</evidence>
<dbReference type="PROSITE" id="PS50052">
    <property type="entry name" value="GUANYLATE_KINASE_2"/>
    <property type="match status" value="1"/>
</dbReference>
<sequence>MGKKNECDASNDNVVYLEIGKGDGKSRECETRNCFTGLFAALCTNLLEIRIAADLINNSVRSDISYHAAVRVLPCYLALSQHAGKRYYTAVARETMTAALVMENTNWDPALSKLLNSLQENKNEIPSCTDEEFGFLSDLLQSKELNALVNVHNKILNNVKDDKFFPVLSNSMDIDIEVLDLLSTKTHVSKDCKELFHLLQKPHIQGLLCAHDAVAQKDYYPRLPEIPLEVDEDEETVKIVQLVKSNEPLGATIKTCEVTGKIVIARIMHGGAADRSGLIHVGDEVCEVNGISVEGKTPNCVLKILQNSEGTITFKIVPADSKGGIRESKVRVRAHFSYKASEDPYIPCKEAGLDFSKGDVLHIVSQDDAYWWQARREGDRNMRAGLIPSRALQERRIILERQQKEKTDDDNIMPLPALCPRPSTSLHASPTKCNLQGVKTKKIMYDAAENDDFDREEIPTYEEVAKLYPRPGLYRPVVLIGPPGVGRNELKRRLMATDPDKYKTPVPYTSRPPRPGEINGKEYHFITREKMEEDIEAGMFIEYGEYKGSLYGTSCESVSSLINAGYVCLLNPHYQALKMLRTPQTKPYVIYIKPPRFEILKETRNDARARSTFDENNSRGFTDEEFHEILHSAARIEFLYTHLFDEVIVNADLSMAFEQLVNAVHRVESEPLWVPASWVQ</sequence>
<organism evidence="13 14">
    <name type="scientific">Frieseomelitta varia</name>
    <dbReference type="NCBI Taxonomy" id="561572"/>
    <lineage>
        <taxon>Eukaryota</taxon>
        <taxon>Metazoa</taxon>
        <taxon>Ecdysozoa</taxon>
        <taxon>Arthropoda</taxon>
        <taxon>Hexapoda</taxon>
        <taxon>Insecta</taxon>
        <taxon>Pterygota</taxon>
        <taxon>Neoptera</taxon>
        <taxon>Endopterygota</taxon>
        <taxon>Hymenoptera</taxon>
        <taxon>Apocrita</taxon>
        <taxon>Aculeata</taxon>
        <taxon>Apoidea</taxon>
        <taxon>Anthophila</taxon>
        <taxon>Apidae</taxon>
        <taxon>Frieseomelitta</taxon>
    </lineage>
</organism>
<dbReference type="InterPro" id="IPR036028">
    <property type="entry name" value="SH3-like_dom_sf"/>
</dbReference>
<dbReference type="Pfam" id="PF00625">
    <property type="entry name" value="Guanylate_kin"/>
    <property type="match status" value="1"/>
</dbReference>
<dbReference type="CDD" id="cd06799">
    <property type="entry name" value="PDZ_MPP3-MPP4-MPP7-like"/>
    <property type="match status" value="1"/>
</dbReference>
<dbReference type="InterPro" id="IPR027417">
    <property type="entry name" value="P-loop_NTPase"/>
</dbReference>
<evidence type="ECO:0000256" key="5">
    <source>
        <dbReference type="ARBA" id="ARBA00022737"/>
    </source>
</evidence>
<keyword evidence="14" id="KW-1185">Reference proteome</keyword>
<dbReference type="InterPro" id="IPR004172">
    <property type="entry name" value="L27_dom"/>
</dbReference>
<comment type="caution">
    <text evidence="13">The sequence shown here is derived from an EMBL/GenBank/DDBJ whole genome shotgun (WGS) entry which is preliminary data.</text>
</comment>
<dbReference type="PROSITE" id="PS50106">
    <property type="entry name" value="PDZ"/>
    <property type="match status" value="1"/>
</dbReference>
<evidence type="ECO:0000256" key="8">
    <source>
        <dbReference type="PROSITE-ProRule" id="PRU00192"/>
    </source>
</evidence>
<dbReference type="PROSITE" id="PS00856">
    <property type="entry name" value="GUANYLATE_KINASE_1"/>
    <property type="match status" value="1"/>
</dbReference>
<feature type="domain" description="SH3" evidence="9">
    <location>
        <begin position="327"/>
        <end position="397"/>
    </location>
</feature>
<dbReference type="Pfam" id="PF02828">
    <property type="entry name" value="L27"/>
    <property type="match status" value="1"/>
</dbReference>
<name>A0A833WBS7_9HYME</name>
<dbReference type="InterPro" id="IPR008145">
    <property type="entry name" value="GK/Ca_channel_bsu"/>
</dbReference>
<dbReference type="SMART" id="SM00569">
    <property type="entry name" value="L27"/>
    <property type="match status" value="2"/>
</dbReference>
<dbReference type="GO" id="GO:0016020">
    <property type="term" value="C:membrane"/>
    <property type="evidence" value="ECO:0007669"/>
    <property type="project" value="UniProtKB-SubCell"/>
</dbReference>
<dbReference type="InterPro" id="IPR001478">
    <property type="entry name" value="PDZ"/>
</dbReference>
<dbReference type="Gene3D" id="2.30.42.10">
    <property type="match status" value="1"/>
</dbReference>
<reference evidence="13" key="1">
    <citation type="submission" date="2019-11" db="EMBL/GenBank/DDBJ databases">
        <title>The nuclear and mitochondrial genomes of Frieseomelitta varia - a highly eusocial stingless bee (Meliponini) with a permanently sterile worker caste.</title>
        <authorList>
            <person name="Freitas F.C.P."/>
            <person name="Lourenco A.P."/>
            <person name="Nunes F.M.F."/>
            <person name="Paschoal A.R."/>
            <person name="Abreu F.C.P."/>
            <person name="Barbin F.O."/>
            <person name="Bataglia L."/>
            <person name="Cardoso-Junior C.A.M."/>
            <person name="Cervoni M.S."/>
            <person name="Silva S.R."/>
            <person name="Dalarmi F."/>
            <person name="Del Lama M.A."/>
            <person name="Depintor T.S."/>
            <person name="Ferreira K.M."/>
            <person name="Goria P.S."/>
            <person name="Jaskot M.C."/>
            <person name="Lago D.C."/>
            <person name="Luna-Lucena D."/>
            <person name="Moda L.M."/>
            <person name="Nascimento L."/>
            <person name="Pedrino M."/>
            <person name="Rabico F.O."/>
            <person name="Sanches F.C."/>
            <person name="Santos D.E."/>
            <person name="Santos C.G."/>
            <person name="Vieira J."/>
            <person name="Lopes T.F."/>
            <person name="Barchuk A.R."/>
            <person name="Hartfelder K."/>
            <person name="Simoes Z.L.P."/>
            <person name="Bitondi M.M.G."/>
            <person name="Pinheiro D.G."/>
        </authorList>
    </citation>
    <scope>NUCLEOTIDE SEQUENCE</scope>
    <source>
        <strain evidence="13">USP_RPSP 00005682</strain>
        <tissue evidence="13">Whole individual</tissue>
    </source>
</reference>
<dbReference type="Gene3D" id="2.30.30.40">
    <property type="entry name" value="SH3 Domains"/>
    <property type="match status" value="1"/>
</dbReference>
<feature type="domain" description="Guanylate kinase-like" evidence="10">
    <location>
        <begin position="474"/>
        <end position="665"/>
    </location>
</feature>
<dbReference type="SMART" id="SM00326">
    <property type="entry name" value="SH3"/>
    <property type="match status" value="1"/>
</dbReference>
<dbReference type="SUPFAM" id="SSF50044">
    <property type="entry name" value="SH3-domain"/>
    <property type="match status" value="1"/>
</dbReference>
<dbReference type="CDD" id="cd11862">
    <property type="entry name" value="SH3_MPP"/>
    <property type="match status" value="1"/>
</dbReference>
<dbReference type="CDD" id="cd00071">
    <property type="entry name" value="GMPK"/>
    <property type="match status" value="1"/>
</dbReference>
<evidence type="ECO:0000313" key="14">
    <source>
        <dbReference type="Proteomes" id="UP000655588"/>
    </source>
</evidence>
<dbReference type="AlphaFoldDB" id="A0A833WBS7"/>
<dbReference type="InterPro" id="IPR036034">
    <property type="entry name" value="PDZ_sf"/>
</dbReference>
<evidence type="ECO:0000256" key="7">
    <source>
        <dbReference type="ARBA" id="ARBA00023136"/>
    </source>
</evidence>
<evidence type="ECO:0000256" key="3">
    <source>
        <dbReference type="ARBA" id="ARBA00007014"/>
    </source>
</evidence>
<dbReference type="PROSITE" id="PS50002">
    <property type="entry name" value="SH3"/>
    <property type="match status" value="1"/>
</dbReference>
<dbReference type="SMART" id="SM00072">
    <property type="entry name" value="GuKc"/>
    <property type="match status" value="1"/>
</dbReference>
<dbReference type="SUPFAM" id="SSF50156">
    <property type="entry name" value="PDZ domain-like"/>
    <property type="match status" value="1"/>
</dbReference>
<keyword evidence="4 8" id="KW-0728">SH3 domain</keyword>